<accession>A0A368PAI9</accession>
<feature type="signal peptide" evidence="2">
    <location>
        <begin position="1"/>
        <end position="22"/>
    </location>
</feature>
<dbReference type="SUPFAM" id="SSF52833">
    <property type="entry name" value="Thioredoxin-like"/>
    <property type="match status" value="1"/>
</dbReference>
<evidence type="ECO:0000256" key="2">
    <source>
        <dbReference type="SAM" id="SignalP"/>
    </source>
</evidence>
<dbReference type="InterPro" id="IPR017937">
    <property type="entry name" value="Thioredoxin_CS"/>
</dbReference>
<reference evidence="4 5" key="1">
    <citation type="submission" date="2018-07" db="EMBL/GenBank/DDBJ databases">
        <title>Oceanihabitans testaceum sp. nov., isolated from marine sediment.</title>
        <authorList>
            <person name="Li C.-M."/>
        </authorList>
    </citation>
    <scope>NUCLEOTIDE SEQUENCE [LARGE SCALE GENOMIC DNA]</scope>
    <source>
        <strain evidence="4 5">S9-10</strain>
    </source>
</reference>
<dbReference type="GO" id="GO:0016491">
    <property type="term" value="F:oxidoreductase activity"/>
    <property type="evidence" value="ECO:0007669"/>
    <property type="project" value="InterPro"/>
</dbReference>
<proteinExistence type="predicted"/>
<dbReference type="InterPro" id="IPR050553">
    <property type="entry name" value="Thioredoxin_ResA/DsbE_sf"/>
</dbReference>
<dbReference type="OrthoDB" id="9815205at2"/>
<dbReference type="Gene3D" id="3.40.30.10">
    <property type="entry name" value="Glutaredoxin"/>
    <property type="match status" value="1"/>
</dbReference>
<dbReference type="PROSITE" id="PS00194">
    <property type="entry name" value="THIOREDOXIN_1"/>
    <property type="match status" value="1"/>
</dbReference>
<dbReference type="Proteomes" id="UP000252249">
    <property type="component" value="Unassembled WGS sequence"/>
</dbReference>
<organism evidence="4 5">
    <name type="scientific">Oceanihabitans sediminis</name>
    <dbReference type="NCBI Taxonomy" id="1812012"/>
    <lineage>
        <taxon>Bacteria</taxon>
        <taxon>Pseudomonadati</taxon>
        <taxon>Bacteroidota</taxon>
        <taxon>Flavobacteriia</taxon>
        <taxon>Flavobacteriales</taxon>
        <taxon>Flavobacteriaceae</taxon>
        <taxon>Oceanihabitans</taxon>
    </lineage>
</organism>
<evidence type="ECO:0000313" key="4">
    <source>
        <dbReference type="EMBL" id="RCU58945.1"/>
    </source>
</evidence>
<keyword evidence="5" id="KW-1185">Reference proteome</keyword>
<gene>
    <name evidence="4" type="ORF">DU428_05085</name>
</gene>
<protein>
    <submittedName>
        <fullName evidence="4">TlpA family protein disulfide reductase</fullName>
    </submittedName>
</protein>
<dbReference type="GO" id="GO:0016209">
    <property type="term" value="F:antioxidant activity"/>
    <property type="evidence" value="ECO:0007669"/>
    <property type="project" value="InterPro"/>
</dbReference>
<dbReference type="EMBL" id="QPIG01000001">
    <property type="protein sequence ID" value="RCU58945.1"/>
    <property type="molecule type" value="Genomic_DNA"/>
</dbReference>
<feature type="domain" description="Thioredoxin" evidence="3">
    <location>
        <begin position="16"/>
        <end position="159"/>
    </location>
</feature>
<feature type="chain" id="PRO_5016743777" evidence="2">
    <location>
        <begin position="23"/>
        <end position="159"/>
    </location>
</feature>
<keyword evidence="1" id="KW-0676">Redox-active center</keyword>
<evidence type="ECO:0000313" key="5">
    <source>
        <dbReference type="Proteomes" id="UP000252249"/>
    </source>
</evidence>
<dbReference type="CDD" id="cd02966">
    <property type="entry name" value="TlpA_like_family"/>
    <property type="match status" value="1"/>
</dbReference>
<dbReference type="InterPro" id="IPR000866">
    <property type="entry name" value="AhpC/TSA"/>
</dbReference>
<dbReference type="InterPro" id="IPR013766">
    <property type="entry name" value="Thioredoxin_domain"/>
</dbReference>
<dbReference type="RefSeq" id="WP_113966302.1">
    <property type="nucleotide sequence ID" value="NZ_JAWWDI010000007.1"/>
</dbReference>
<sequence length="159" mass="17888">MKKISLIVILMITSLSFSQSQALETSIKTLKGETTSLSEFTAKNDLVIVSLWATWCVPCKNELDAINEVYQDWQDETNVKLVAVSIDDSRTVNRVKPLVNGKDWDYTILLDTNNDLKRALNTATVPLTLIVKNGEIVYRHSGYTPGAEDALYEELKKHI</sequence>
<dbReference type="PROSITE" id="PS51352">
    <property type="entry name" value="THIOREDOXIN_2"/>
    <property type="match status" value="1"/>
</dbReference>
<dbReference type="AlphaFoldDB" id="A0A368PAI9"/>
<evidence type="ECO:0000259" key="3">
    <source>
        <dbReference type="PROSITE" id="PS51352"/>
    </source>
</evidence>
<comment type="caution">
    <text evidence="4">The sequence shown here is derived from an EMBL/GenBank/DDBJ whole genome shotgun (WGS) entry which is preliminary data.</text>
</comment>
<dbReference type="InterPro" id="IPR036249">
    <property type="entry name" value="Thioredoxin-like_sf"/>
</dbReference>
<dbReference type="Pfam" id="PF00578">
    <property type="entry name" value="AhpC-TSA"/>
    <property type="match status" value="1"/>
</dbReference>
<dbReference type="PANTHER" id="PTHR42852">
    <property type="entry name" value="THIOL:DISULFIDE INTERCHANGE PROTEIN DSBE"/>
    <property type="match status" value="1"/>
</dbReference>
<name>A0A368PAI9_9FLAO</name>
<evidence type="ECO:0000256" key="1">
    <source>
        <dbReference type="ARBA" id="ARBA00023284"/>
    </source>
</evidence>
<keyword evidence="2" id="KW-0732">Signal</keyword>
<dbReference type="PANTHER" id="PTHR42852:SF17">
    <property type="entry name" value="THIOREDOXIN-LIKE PROTEIN HI_1115"/>
    <property type="match status" value="1"/>
</dbReference>